<dbReference type="EMBL" id="FNDO01000013">
    <property type="protein sequence ID" value="SDH77546.1"/>
    <property type="molecule type" value="Genomic_DNA"/>
</dbReference>
<dbReference type="PANTHER" id="PTHR12526:SF637">
    <property type="entry name" value="GLYCOSYLTRANSFERASE EPSF-RELATED"/>
    <property type="match status" value="1"/>
</dbReference>
<dbReference type="Proteomes" id="UP000266492">
    <property type="component" value="Unassembled WGS sequence"/>
</dbReference>
<protein>
    <submittedName>
        <fullName evidence="3 4">Glycosyltransferase</fullName>
    </submittedName>
</protein>
<dbReference type="Proteomes" id="UP000181870">
    <property type="component" value="Unassembled WGS sequence"/>
</dbReference>
<dbReference type="InterPro" id="IPR028098">
    <property type="entry name" value="Glyco_trans_4-like_N"/>
</dbReference>
<sequence length="388" mass="44439">MKILFISTPDTSDDRREWSGTMHQSFVCLQQAGFDVTYLSAMRDYHESFGDKLLCTYWLKWMTWFRRNTRMIESFYGERLYKQTLRSFDYSPYDVIFVPTNISIVYALPRQTRAKVVHLVDATIDSLFGYYTEFSGLIWQNRLEGHLIGKAAFQRSDLIIASSDWCKLNAMQDYSIPEERIAVIEFGANIEAKDVPAVAKRLDGKKHLNIYLSGVNWERKGGDVAVECCEELLKQGISCTLHITGMIPPEKHRNKSFIHTYGFLNKNIQDQYQRIISIMREMDIFVFPSRAECSSIALCEACGFGLPIFCYDTGGTGNYVINGKNGYMLPLNSTGKDFASYIIKGIQRNELCSLSQGAVSLYQERLNWGVWGKRVKEVIESLGTNENN</sequence>
<dbReference type="EMBL" id="QRVZ01000006">
    <property type="protein sequence ID" value="RGS84524.1"/>
    <property type="molecule type" value="Genomic_DNA"/>
</dbReference>
<name>A0A1G8F5Z9_BACOV</name>
<dbReference type="SUPFAM" id="SSF53756">
    <property type="entry name" value="UDP-Glycosyltransferase/glycogen phosphorylase"/>
    <property type="match status" value="1"/>
</dbReference>
<dbReference type="CDD" id="cd03801">
    <property type="entry name" value="GT4_PimA-like"/>
    <property type="match status" value="1"/>
</dbReference>
<dbReference type="Pfam" id="PF00534">
    <property type="entry name" value="Glycos_transf_1"/>
    <property type="match status" value="1"/>
</dbReference>
<organism evidence="4 5">
    <name type="scientific">Bacteroides ovatus</name>
    <dbReference type="NCBI Taxonomy" id="28116"/>
    <lineage>
        <taxon>Bacteria</taxon>
        <taxon>Pseudomonadati</taxon>
        <taxon>Bacteroidota</taxon>
        <taxon>Bacteroidia</taxon>
        <taxon>Bacteroidales</taxon>
        <taxon>Bacteroidaceae</taxon>
        <taxon>Bacteroides</taxon>
    </lineage>
</organism>
<reference evidence="3 6" key="2">
    <citation type="submission" date="2018-08" db="EMBL/GenBank/DDBJ databases">
        <title>A genome reference for cultivated species of the human gut microbiota.</title>
        <authorList>
            <person name="Zou Y."/>
            <person name="Xue W."/>
            <person name="Luo G."/>
        </authorList>
    </citation>
    <scope>NUCLEOTIDE SEQUENCE [LARGE SCALE GENOMIC DNA]</scope>
    <source>
        <strain evidence="3 6">AF20-9LB</strain>
    </source>
</reference>
<dbReference type="InterPro" id="IPR001296">
    <property type="entry name" value="Glyco_trans_1"/>
</dbReference>
<dbReference type="Gene3D" id="3.40.50.2000">
    <property type="entry name" value="Glycogen Phosphorylase B"/>
    <property type="match status" value="2"/>
</dbReference>
<dbReference type="RefSeq" id="WP_074637019.1">
    <property type="nucleotide sequence ID" value="NZ_CACRTD010000055.1"/>
</dbReference>
<feature type="domain" description="Glycosyltransferase subfamily 4-like N-terminal" evidence="2">
    <location>
        <begin position="29"/>
        <end position="190"/>
    </location>
</feature>
<gene>
    <name evidence="3" type="ORF">DWX70_09095</name>
    <name evidence="4" type="ORF">SAMN05192582_101312</name>
</gene>
<feature type="domain" description="Glycosyl transferase family 1" evidence="1">
    <location>
        <begin position="204"/>
        <end position="351"/>
    </location>
</feature>
<reference evidence="4 5" key="1">
    <citation type="submission" date="2016-10" db="EMBL/GenBank/DDBJ databases">
        <authorList>
            <person name="de Groot N.N."/>
        </authorList>
    </citation>
    <scope>NUCLEOTIDE SEQUENCE [LARGE SCALE GENOMIC DNA]</scope>
    <source>
        <strain evidence="4 5">NLAE-zl-C57</strain>
    </source>
</reference>
<evidence type="ECO:0000313" key="5">
    <source>
        <dbReference type="Proteomes" id="UP000181870"/>
    </source>
</evidence>
<evidence type="ECO:0000313" key="4">
    <source>
        <dbReference type="EMBL" id="SDH77546.1"/>
    </source>
</evidence>
<keyword evidence="4" id="KW-0808">Transferase</keyword>
<evidence type="ECO:0000313" key="3">
    <source>
        <dbReference type="EMBL" id="RGS84524.1"/>
    </source>
</evidence>
<evidence type="ECO:0000259" key="2">
    <source>
        <dbReference type="Pfam" id="PF13439"/>
    </source>
</evidence>
<dbReference type="AlphaFoldDB" id="A0A1G8F5Z9"/>
<accession>A0A1G8F5Z9</accession>
<evidence type="ECO:0000259" key="1">
    <source>
        <dbReference type="Pfam" id="PF00534"/>
    </source>
</evidence>
<dbReference type="PANTHER" id="PTHR12526">
    <property type="entry name" value="GLYCOSYLTRANSFERASE"/>
    <property type="match status" value="1"/>
</dbReference>
<dbReference type="GO" id="GO:0016757">
    <property type="term" value="F:glycosyltransferase activity"/>
    <property type="evidence" value="ECO:0007669"/>
    <property type="project" value="InterPro"/>
</dbReference>
<dbReference type="Pfam" id="PF13439">
    <property type="entry name" value="Glyco_transf_4"/>
    <property type="match status" value="1"/>
</dbReference>
<evidence type="ECO:0000313" key="6">
    <source>
        <dbReference type="Proteomes" id="UP000266492"/>
    </source>
</evidence>
<proteinExistence type="predicted"/>